<dbReference type="InterPro" id="IPR013022">
    <property type="entry name" value="Xyl_isomerase-like_TIM-brl"/>
</dbReference>
<proteinExistence type="predicted"/>
<comment type="caution">
    <text evidence="2">The sequence shown here is derived from an EMBL/GenBank/DDBJ whole genome shotgun (WGS) entry which is preliminary data.</text>
</comment>
<keyword evidence="2" id="KW-0413">Isomerase</keyword>
<dbReference type="Proteomes" id="UP000076023">
    <property type="component" value="Unassembled WGS sequence"/>
</dbReference>
<dbReference type="OrthoDB" id="9779184at2"/>
<reference evidence="3" key="1">
    <citation type="journal article" date="2017" name="Genome Announc.">
        <title>Draft Genome Sequence of Terrimicrobium sacchariphilum NM-5T, a Facultative Anaerobic Soil Bacterium of the Class Spartobacteria.</title>
        <authorList>
            <person name="Qiu Y.L."/>
            <person name="Tourlousse D.M."/>
            <person name="Matsuura N."/>
            <person name="Ohashi A."/>
            <person name="Sekiguchi Y."/>
        </authorList>
    </citation>
    <scope>NUCLEOTIDE SEQUENCE [LARGE SCALE GENOMIC DNA]</scope>
    <source>
        <strain evidence="3">NM-5</strain>
    </source>
</reference>
<feature type="domain" description="Xylose isomerase-like TIM barrel" evidence="1">
    <location>
        <begin position="27"/>
        <end position="248"/>
    </location>
</feature>
<dbReference type="Pfam" id="PF01261">
    <property type="entry name" value="AP_endonuc_2"/>
    <property type="match status" value="1"/>
</dbReference>
<dbReference type="Gene3D" id="3.20.20.150">
    <property type="entry name" value="Divalent-metal-dependent TIM barrel enzymes"/>
    <property type="match status" value="1"/>
</dbReference>
<organism evidence="2 3">
    <name type="scientific">Terrimicrobium sacchariphilum</name>
    <dbReference type="NCBI Taxonomy" id="690879"/>
    <lineage>
        <taxon>Bacteria</taxon>
        <taxon>Pseudomonadati</taxon>
        <taxon>Verrucomicrobiota</taxon>
        <taxon>Terrimicrobiia</taxon>
        <taxon>Terrimicrobiales</taxon>
        <taxon>Terrimicrobiaceae</taxon>
        <taxon>Terrimicrobium</taxon>
    </lineage>
</organism>
<keyword evidence="3" id="KW-1185">Reference proteome</keyword>
<dbReference type="InParanoid" id="A0A146G2T1"/>
<name>A0A146G2T1_TERSA</name>
<sequence length="273" mass="30404">MSNTLKPISVQLYTLRDEAAKDFPAVLRRLAEIGYKGVEPAGFFNFTPKDFRAYVEDLGMVVSSTHSPWARIDNTQEVIDICGILGVDMVAGGYGTKEFATLEDIRRTADEVAEINAKLKAGGLTLTLHNHAWEFEKIDGRIKYDIFAELCPDVHFELDTYWAANFGENDAAEMVRRFGDRSPLLHIKDGPFVRPESRYNEETSQLEVLNADDAALLPVGSGKNDIKGIIAAMNPAVTQWLVVEQDNSKTDMFECVESSYRYLISNGLAAGNR</sequence>
<gene>
    <name evidence="2" type="ORF">TSACC_2187</name>
</gene>
<dbReference type="PANTHER" id="PTHR12110:SF41">
    <property type="entry name" value="INOSOSE DEHYDRATASE"/>
    <property type="match status" value="1"/>
</dbReference>
<evidence type="ECO:0000313" key="3">
    <source>
        <dbReference type="Proteomes" id="UP000076023"/>
    </source>
</evidence>
<dbReference type="InterPro" id="IPR036237">
    <property type="entry name" value="Xyl_isomerase-like_sf"/>
</dbReference>
<evidence type="ECO:0000259" key="1">
    <source>
        <dbReference type="Pfam" id="PF01261"/>
    </source>
</evidence>
<dbReference type="PANTHER" id="PTHR12110">
    <property type="entry name" value="HYDROXYPYRUVATE ISOMERASE"/>
    <property type="match status" value="1"/>
</dbReference>
<dbReference type="STRING" id="690879.TSACC_2187"/>
<evidence type="ECO:0000313" key="2">
    <source>
        <dbReference type="EMBL" id="GAT31793.1"/>
    </source>
</evidence>
<dbReference type="AlphaFoldDB" id="A0A146G2T1"/>
<dbReference type="RefSeq" id="WP_075077672.1">
    <property type="nucleotide sequence ID" value="NZ_BDCO01000002.1"/>
</dbReference>
<accession>A0A146G2T1</accession>
<dbReference type="EMBL" id="BDCO01000002">
    <property type="protein sequence ID" value="GAT31793.1"/>
    <property type="molecule type" value="Genomic_DNA"/>
</dbReference>
<protein>
    <submittedName>
        <fullName evidence="2">Sugar phosphate isomerase/epimerase</fullName>
    </submittedName>
</protein>
<dbReference type="SUPFAM" id="SSF51658">
    <property type="entry name" value="Xylose isomerase-like"/>
    <property type="match status" value="1"/>
</dbReference>
<dbReference type="GO" id="GO:0016853">
    <property type="term" value="F:isomerase activity"/>
    <property type="evidence" value="ECO:0007669"/>
    <property type="project" value="UniProtKB-KW"/>
</dbReference>
<dbReference type="InterPro" id="IPR050312">
    <property type="entry name" value="IolE/XylAMocC-like"/>
</dbReference>